<feature type="transmembrane region" description="Helical" evidence="10">
    <location>
        <begin position="321"/>
        <end position="343"/>
    </location>
</feature>
<keyword evidence="6" id="KW-0769">Symport</keyword>
<dbReference type="InterPro" id="IPR005829">
    <property type="entry name" value="Sugar_transporter_CS"/>
</dbReference>
<dbReference type="PRINTS" id="PR00171">
    <property type="entry name" value="SUGRTRNSPORT"/>
</dbReference>
<feature type="transmembrane region" description="Helical" evidence="10">
    <location>
        <begin position="284"/>
        <end position="309"/>
    </location>
</feature>
<dbReference type="PANTHER" id="PTHR23500:SF537">
    <property type="entry name" value="MAJOR FACILITATOR SUPERFAMILY (MFS) PROFILE DOMAIN-CONTAINING PROTEIN"/>
    <property type="match status" value="1"/>
</dbReference>
<dbReference type="Pfam" id="PF00083">
    <property type="entry name" value="Sugar_tr"/>
    <property type="match status" value="1"/>
</dbReference>
<comment type="subcellular location">
    <subcellularLocation>
        <location evidence="1">Membrane</location>
        <topology evidence="1">Multi-pass membrane protein</topology>
    </subcellularLocation>
</comment>
<dbReference type="NCBIfam" id="TIGR00879">
    <property type="entry name" value="SP"/>
    <property type="match status" value="1"/>
</dbReference>
<feature type="transmembrane region" description="Helical" evidence="10">
    <location>
        <begin position="451"/>
        <end position="474"/>
    </location>
</feature>
<keyword evidence="5 10" id="KW-0812">Transmembrane</keyword>
<dbReference type="InterPro" id="IPR036259">
    <property type="entry name" value="MFS_trans_sf"/>
</dbReference>
<evidence type="ECO:0000256" key="1">
    <source>
        <dbReference type="ARBA" id="ARBA00004141"/>
    </source>
</evidence>
<evidence type="ECO:0000313" key="12">
    <source>
        <dbReference type="EMBL" id="CAL5079225.1"/>
    </source>
</evidence>
<feature type="transmembrane region" description="Helical" evidence="10">
    <location>
        <begin position="170"/>
        <end position="192"/>
    </location>
</feature>
<keyword evidence="4" id="KW-0762">Sugar transport</keyword>
<dbReference type="InterPro" id="IPR003663">
    <property type="entry name" value="Sugar/inositol_transpt"/>
</dbReference>
<evidence type="ECO:0000256" key="5">
    <source>
        <dbReference type="ARBA" id="ARBA00022692"/>
    </source>
</evidence>
<dbReference type="GO" id="GO:0015293">
    <property type="term" value="F:symporter activity"/>
    <property type="evidence" value="ECO:0007669"/>
    <property type="project" value="UniProtKB-KW"/>
</dbReference>
<dbReference type="GO" id="GO:0016020">
    <property type="term" value="C:membrane"/>
    <property type="evidence" value="ECO:0007669"/>
    <property type="project" value="UniProtKB-SubCell"/>
</dbReference>
<feature type="transmembrane region" description="Helical" evidence="10">
    <location>
        <begin position="350"/>
        <end position="374"/>
    </location>
</feature>
<dbReference type="InterPro" id="IPR044778">
    <property type="entry name" value="MFS_STP/MST-like_plant"/>
</dbReference>
<feature type="transmembrane region" description="Helical" evidence="10">
    <location>
        <begin position="386"/>
        <end position="406"/>
    </location>
</feature>
<feature type="domain" description="Major facilitator superfamily (MFS) profile" evidence="11">
    <location>
        <begin position="27"/>
        <end position="478"/>
    </location>
</feature>
<feature type="transmembrane region" description="Helical" evidence="10">
    <location>
        <begin position="137"/>
        <end position="158"/>
    </location>
</feature>
<dbReference type="InterPro" id="IPR045262">
    <property type="entry name" value="STP/PLT_plant"/>
</dbReference>
<protein>
    <recommendedName>
        <fullName evidence="11">Major facilitator superfamily (MFS) profile domain-containing protein</fullName>
    </recommendedName>
</protein>
<keyword evidence="13" id="KW-1185">Reference proteome</keyword>
<dbReference type="InterPro" id="IPR005828">
    <property type="entry name" value="MFS_sugar_transport-like"/>
</dbReference>
<comment type="similarity">
    <text evidence="2 9">Belongs to the major facilitator superfamily. Sugar transporter (TC 2.A.1.1) family.</text>
</comment>
<evidence type="ECO:0000256" key="4">
    <source>
        <dbReference type="ARBA" id="ARBA00022597"/>
    </source>
</evidence>
<sequence length="528" mass="57520">MAGEGFVVAEGGVRDYGGRVTFSVVVTCLMAASCGLIYGYDNGISGGVTQMESFLSDFFPQVLTGMKNTNRGVYCKYDNLWLTAFTSSLFIASAMSSIVASHVTRRVGRQAIMLFGSALFLAGAVINAGAVNLAMIIIGRMLLGFGIGFTFQSAPVYLSETAPAKWRGAFASAYNAFSVTGTLSATITNYFTDTIPGWGWRLSLGLGAVPGALLALGAFFVSDTPSSLVLRGRHEQARAALQRIRGADANVESELKDIVRAVEEANRNDDGAFRRLFSRRYRPYLVVGVALPMLYELTGVSVIGVFLPVVFRTVGFSSRKAILGSVFNFSVNLVATLVSTFVMDRTGRRFLLIVGGLCVTLCQVTISWIMAAHLSPEAAATMPRNYAVAVLVLILVSTFFVGVSWAPLRWVVQSEIYPVEVRSAGQAMSVTVWLCLTFTELQVFIRMLCAMRYGVFLFHAGWFLVATVCAAAFLPETKGVPLELMQSVWARHWYWGRFADKDEQVKVAEAAVCDQTGPVYRLNWPVNQ</sequence>
<feature type="transmembrane region" description="Helical" evidence="10">
    <location>
        <begin position="198"/>
        <end position="221"/>
    </location>
</feature>
<dbReference type="InterPro" id="IPR020846">
    <property type="entry name" value="MFS_dom"/>
</dbReference>
<dbReference type="PROSITE" id="PS00217">
    <property type="entry name" value="SUGAR_TRANSPORT_2"/>
    <property type="match status" value="1"/>
</dbReference>
<gene>
    <name evidence="12" type="ORF">URODEC1_LOCUS107510</name>
</gene>
<evidence type="ECO:0000256" key="2">
    <source>
        <dbReference type="ARBA" id="ARBA00010992"/>
    </source>
</evidence>
<dbReference type="SUPFAM" id="SSF103473">
    <property type="entry name" value="MFS general substrate transporter"/>
    <property type="match status" value="1"/>
</dbReference>
<dbReference type="Gene3D" id="1.20.1250.20">
    <property type="entry name" value="MFS general substrate transporter like domains"/>
    <property type="match status" value="1"/>
</dbReference>
<evidence type="ECO:0000256" key="6">
    <source>
        <dbReference type="ARBA" id="ARBA00022847"/>
    </source>
</evidence>
<dbReference type="EMBL" id="OZ075117">
    <property type="protein sequence ID" value="CAL5079225.1"/>
    <property type="molecule type" value="Genomic_DNA"/>
</dbReference>
<evidence type="ECO:0000256" key="8">
    <source>
        <dbReference type="ARBA" id="ARBA00023136"/>
    </source>
</evidence>
<keyword evidence="8 10" id="KW-0472">Membrane</keyword>
<proteinExistence type="inferred from homology"/>
<dbReference type="Proteomes" id="UP001497457">
    <property type="component" value="Chromosome 7b"/>
</dbReference>
<dbReference type="AlphaFoldDB" id="A0ABC9FNI2"/>
<keyword evidence="7 10" id="KW-1133">Transmembrane helix</keyword>
<feature type="transmembrane region" description="Helical" evidence="10">
    <location>
        <begin position="20"/>
        <end position="40"/>
    </location>
</feature>
<evidence type="ECO:0000256" key="7">
    <source>
        <dbReference type="ARBA" id="ARBA00022989"/>
    </source>
</evidence>
<evidence type="ECO:0000259" key="11">
    <source>
        <dbReference type="PROSITE" id="PS50850"/>
    </source>
</evidence>
<keyword evidence="3 9" id="KW-0813">Transport</keyword>
<dbReference type="CDD" id="cd17361">
    <property type="entry name" value="MFS_STP"/>
    <property type="match status" value="1"/>
</dbReference>
<dbReference type="PROSITE" id="PS50850">
    <property type="entry name" value="MFS"/>
    <property type="match status" value="1"/>
</dbReference>
<evidence type="ECO:0000313" key="13">
    <source>
        <dbReference type="Proteomes" id="UP001497457"/>
    </source>
</evidence>
<feature type="transmembrane region" description="Helical" evidence="10">
    <location>
        <begin position="80"/>
        <end position="100"/>
    </location>
</feature>
<evidence type="ECO:0000256" key="3">
    <source>
        <dbReference type="ARBA" id="ARBA00022448"/>
    </source>
</evidence>
<dbReference type="PANTHER" id="PTHR23500">
    <property type="entry name" value="SOLUTE CARRIER FAMILY 2, FACILITATED GLUCOSE TRANSPORTER"/>
    <property type="match status" value="1"/>
</dbReference>
<evidence type="ECO:0000256" key="9">
    <source>
        <dbReference type="RuleBase" id="RU003346"/>
    </source>
</evidence>
<accession>A0ABC9FNI2</accession>
<evidence type="ECO:0000256" key="10">
    <source>
        <dbReference type="SAM" id="Phobius"/>
    </source>
</evidence>
<dbReference type="FunFam" id="1.20.1250.20:FF:000002">
    <property type="entry name" value="Sugar transport protein 13"/>
    <property type="match status" value="1"/>
</dbReference>
<feature type="transmembrane region" description="Helical" evidence="10">
    <location>
        <begin position="112"/>
        <end position="131"/>
    </location>
</feature>
<reference evidence="12" key="1">
    <citation type="submission" date="2024-10" db="EMBL/GenBank/DDBJ databases">
        <authorList>
            <person name="Ryan C."/>
        </authorList>
    </citation>
    <scope>NUCLEOTIDE SEQUENCE [LARGE SCALE GENOMIC DNA]</scope>
</reference>
<organism evidence="12 13">
    <name type="scientific">Urochloa decumbens</name>
    <dbReference type="NCBI Taxonomy" id="240449"/>
    <lineage>
        <taxon>Eukaryota</taxon>
        <taxon>Viridiplantae</taxon>
        <taxon>Streptophyta</taxon>
        <taxon>Embryophyta</taxon>
        <taxon>Tracheophyta</taxon>
        <taxon>Spermatophyta</taxon>
        <taxon>Magnoliopsida</taxon>
        <taxon>Liliopsida</taxon>
        <taxon>Poales</taxon>
        <taxon>Poaceae</taxon>
        <taxon>PACMAD clade</taxon>
        <taxon>Panicoideae</taxon>
        <taxon>Panicodae</taxon>
        <taxon>Paniceae</taxon>
        <taxon>Melinidinae</taxon>
        <taxon>Urochloa</taxon>
    </lineage>
</organism>
<name>A0ABC9FNI2_9POAL</name>